<dbReference type="PROSITE" id="PS00166">
    <property type="entry name" value="ENOYL_COA_HYDRATASE"/>
    <property type="match status" value="1"/>
</dbReference>
<dbReference type="PANTHER" id="PTHR43459">
    <property type="entry name" value="ENOYL-COA HYDRATASE"/>
    <property type="match status" value="1"/>
</dbReference>
<sequence>MGLEVETREGLEIERHDGGVVVLRLARPDRRNAVDNATARAYTQFLNDANVDSSVRSIVLTGTEKNYCTGADVPPGATKMNTLDYRYATEDYRSWFKALWEVEKPVVSAVNGNVAGAGWMMALLADLVVANTDARWTHVFTRRGMVPHAGDPYFLSKIIPFHRLNEIALLSDTLTSADLDKWGLINRCVAADDVLPTAMELATRLAAGPTRTLGLTKRLYRRALSTDMATSFEDERNATALISTTKDRVEGVMSFVEGRPANFIGD</sequence>
<name>A0A6J6A4H7_9ZZZZ</name>
<dbReference type="EMBL" id="CAFBMT010000009">
    <property type="protein sequence ID" value="CAB4935542.1"/>
    <property type="molecule type" value="Genomic_DNA"/>
</dbReference>
<dbReference type="EMBL" id="CAEZYF010000009">
    <property type="protein sequence ID" value="CAB4724046.1"/>
    <property type="molecule type" value="Genomic_DNA"/>
</dbReference>
<dbReference type="SUPFAM" id="SSF52096">
    <property type="entry name" value="ClpP/crotonase"/>
    <property type="match status" value="1"/>
</dbReference>
<evidence type="ECO:0000313" key="2">
    <source>
        <dbReference type="EMBL" id="CAB4724046.1"/>
    </source>
</evidence>
<dbReference type="InterPro" id="IPR018376">
    <property type="entry name" value="Enoyl-CoA_hyd/isom_CS"/>
</dbReference>
<reference evidence="1" key="1">
    <citation type="submission" date="2020-05" db="EMBL/GenBank/DDBJ databases">
        <authorList>
            <person name="Chiriac C."/>
            <person name="Salcher M."/>
            <person name="Ghai R."/>
            <person name="Kavagutti S V."/>
        </authorList>
    </citation>
    <scope>NUCLEOTIDE SEQUENCE</scope>
</reference>
<dbReference type="EMBL" id="CAFAAV010000067">
    <property type="protein sequence ID" value="CAB4816132.1"/>
    <property type="molecule type" value="Genomic_DNA"/>
</dbReference>
<dbReference type="InterPro" id="IPR029045">
    <property type="entry name" value="ClpP/crotonase-like_dom_sf"/>
</dbReference>
<gene>
    <name evidence="2" type="ORF">UFOPK2656_01634</name>
    <name evidence="3" type="ORF">UFOPK3099_01083</name>
    <name evidence="4" type="ORF">UFOPK3267_01397</name>
    <name evidence="5" type="ORF">UFOPK3651_01776</name>
    <name evidence="6" type="ORF">UFOPK3931_01494</name>
    <name evidence="1" type="ORF">UFOPK4189_01811</name>
</gene>
<evidence type="ECO:0000313" key="1">
    <source>
        <dbReference type="EMBL" id="CAB4364042.1"/>
    </source>
</evidence>
<proteinExistence type="predicted"/>
<dbReference type="EMBL" id="CAFBIY010000070">
    <property type="protein sequence ID" value="CAB4851092.1"/>
    <property type="molecule type" value="Genomic_DNA"/>
</dbReference>
<dbReference type="CDD" id="cd06558">
    <property type="entry name" value="crotonase-like"/>
    <property type="match status" value="1"/>
</dbReference>
<organism evidence="1">
    <name type="scientific">freshwater metagenome</name>
    <dbReference type="NCBI Taxonomy" id="449393"/>
    <lineage>
        <taxon>unclassified sequences</taxon>
        <taxon>metagenomes</taxon>
        <taxon>ecological metagenomes</taxon>
    </lineage>
</organism>
<dbReference type="Gene3D" id="1.10.12.10">
    <property type="entry name" value="Lyase 2-enoyl-coa Hydratase, Chain A, domain 2"/>
    <property type="match status" value="1"/>
</dbReference>
<dbReference type="InterPro" id="IPR014748">
    <property type="entry name" value="Enoyl-CoA_hydra_C"/>
</dbReference>
<dbReference type="InterPro" id="IPR001753">
    <property type="entry name" value="Enoyl-CoA_hydra/iso"/>
</dbReference>
<evidence type="ECO:0000313" key="5">
    <source>
        <dbReference type="EMBL" id="CAB4935542.1"/>
    </source>
</evidence>
<dbReference type="Pfam" id="PF00378">
    <property type="entry name" value="ECH_1"/>
    <property type="match status" value="1"/>
</dbReference>
<evidence type="ECO:0000313" key="3">
    <source>
        <dbReference type="EMBL" id="CAB4816132.1"/>
    </source>
</evidence>
<dbReference type="EMBL" id="CAESGF010000009">
    <property type="protein sequence ID" value="CAB4364042.1"/>
    <property type="molecule type" value="Genomic_DNA"/>
</dbReference>
<dbReference type="PANTHER" id="PTHR43459:SF1">
    <property type="entry name" value="EG:BACN32G11.4 PROTEIN"/>
    <property type="match status" value="1"/>
</dbReference>
<evidence type="ECO:0000313" key="4">
    <source>
        <dbReference type="EMBL" id="CAB4851092.1"/>
    </source>
</evidence>
<evidence type="ECO:0000313" key="6">
    <source>
        <dbReference type="EMBL" id="CAB4991358.1"/>
    </source>
</evidence>
<dbReference type="EMBL" id="CAFBOL010000035">
    <property type="protein sequence ID" value="CAB4991358.1"/>
    <property type="molecule type" value="Genomic_DNA"/>
</dbReference>
<protein>
    <submittedName>
        <fullName evidence="1">Unannotated protein</fullName>
    </submittedName>
</protein>
<accession>A0A6J6A4H7</accession>
<dbReference type="GO" id="GO:0003824">
    <property type="term" value="F:catalytic activity"/>
    <property type="evidence" value="ECO:0007669"/>
    <property type="project" value="InterPro"/>
</dbReference>
<dbReference type="AlphaFoldDB" id="A0A6J6A4H7"/>
<dbReference type="Gene3D" id="3.90.226.10">
    <property type="entry name" value="2-enoyl-CoA Hydratase, Chain A, domain 1"/>
    <property type="match status" value="1"/>
</dbReference>